<evidence type="ECO:0000259" key="9">
    <source>
        <dbReference type="Pfam" id="PF00591"/>
    </source>
</evidence>
<dbReference type="GO" id="GO:0000162">
    <property type="term" value="P:L-tryptophan biosynthetic process"/>
    <property type="evidence" value="ECO:0007669"/>
    <property type="project" value="UniProtKB-UniRule"/>
</dbReference>
<comment type="subunit">
    <text evidence="8">Homodimer.</text>
</comment>
<dbReference type="Pfam" id="PF00591">
    <property type="entry name" value="Glycos_transf_3"/>
    <property type="match status" value="1"/>
</dbReference>
<keyword evidence="8" id="KW-0460">Magnesium</keyword>
<dbReference type="FunFam" id="3.40.1030.10:FF:000002">
    <property type="entry name" value="Anthranilate phosphoribosyltransferase"/>
    <property type="match status" value="1"/>
</dbReference>
<dbReference type="UniPathway" id="UPA00035">
    <property type="reaction ID" value="UER00041"/>
</dbReference>
<sequence length="362" mass="37279">MNEFVHCNPNQYIGGHHMTLQDYIERATEGEDLTLEQSREAARLVFEDATEAQIGALLAALRAKGETESEIAGFARGMRDAARTIEPDRTPLVDTCGTGGDDYDTINVSTTSAIVASGAGAAVAKHGNYSVSSSSGSADVLDVAGVNVEAEPPAVEAAIERDGIGFMLAPVFHPAMKAVIGPRKELGMRTVFNVLGPLTNPAGAEAQVVGVYDPDLVPLLANALTEMPVERALVVHGAGMDEIALHDETVVAEVDGNSVEEYTLAPEDIGLESAPVDAVAGGTPQENAEDLRGIVTGEVTGPKRDIILANAGAAVYVAGLADSIEEGVEAAAESIDSGAAAAKLDDLCASTADADAESEVEA</sequence>
<organism evidence="11 12">
    <name type="scientific">Halopelagius longus</name>
    <dbReference type="NCBI Taxonomy" id="1236180"/>
    <lineage>
        <taxon>Archaea</taxon>
        <taxon>Methanobacteriati</taxon>
        <taxon>Methanobacteriota</taxon>
        <taxon>Stenosarchaea group</taxon>
        <taxon>Halobacteria</taxon>
        <taxon>Halobacteriales</taxon>
        <taxon>Haloferacaceae</taxon>
    </lineage>
</organism>
<feature type="binding site" evidence="8">
    <location>
        <begin position="100"/>
        <end position="101"/>
    </location>
    <ligand>
        <name>5-phospho-alpha-D-ribose 1-diphosphate</name>
        <dbReference type="ChEBI" id="CHEBI:58017"/>
    </ligand>
</feature>
<dbReference type="SUPFAM" id="SSF47648">
    <property type="entry name" value="Nucleoside phosphorylase/phosphoribosyltransferase N-terminal domain"/>
    <property type="match status" value="1"/>
</dbReference>
<dbReference type="InterPro" id="IPR017459">
    <property type="entry name" value="Glycosyl_Trfase_fam3_N_dom"/>
</dbReference>
<feature type="binding site" evidence="8">
    <location>
        <position position="109"/>
    </location>
    <ligand>
        <name>Mg(2+)</name>
        <dbReference type="ChEBI" id="CHEBI:18420"/>
        <label>1</label>
    </ligand>
</feature>
<feature type="binding site" evidence="8">
    <location>
        <position position="241"/>
    </location>
    <ligand>
        <name>Mg(2+)</name>
        <dbReference type="ChEBI" id="CHEBI:18420"/>
        <label>2</label>
    </ligand>
</feature>
<keyword evidence="8" id="KW-0479">Metal-binding</keyword>
<dbReference type="EMBL" id="FNKQ01000001">
    <property type="protein sequence ID" value="SDQ12891.1"/>
    <property type="molecule type" value="Genomic_DNA"/>
</dbReference>
<evidence type="ECO:0000256" key="8">
    <source>
        <dbReference type="HAMAP-Rule" id="MF_00211"/>
    </source>
</evidence>
<evidence type="ECO:0000256" key="5">
    <source>
        <dbReference type="ARBA" id="ARBA00022679"/>
    </source>
</evidence>
<evidence type="ECO:0000259" key="10">
    <source>
        <dbReference type="Pfam" id="PF02885"/>
    </source>
</evidence>
<protein>
    <recommendedName>
        <fullName evidence="2 8">Anthranilate phosphoribosyltransferase</fullName>
        <ecNumber evidence="2 8">2.4.2.18</ecNumber>
    </recommendedName>
</protein>
<keyword evidence="7 8" id="KW-0057">Aromatic amino acid biosynthesis</keyword>
<dbReference type="EC" id="2.4.2.18" evidence="2 8"/>
<dbReference type="GO" id="GO:0004048">
    <property type="term" value="F:anthranilate phosphoribosyltransferase activity"/>
    <property type="evidence" value="ECO:0007669"/>
    <property type="project" value="UniProtKB-UniRule"/>
</dbReference>
<dbReference type="InterPro" id="IPR005940">
    <property type="entry name" value="Anthranilate_Pribosyl_Tfrase"/>
</dbReference>
<proteinExistence type="inferred from homology"/>
<feature type="binding site" evidence="8">
    <location>
        <position position="97"/>
    </location>
    <ligand>
        <name>anthranilate</name>
        <dbReference type="ChEBI" id="CHEBI:16567"/>
        <label>1</label>
    </ligand>
</feature>
<keyword evidence="4 8" id="KW-0328">Glycosyltransferase</keyword>
<dbReference type="PANTHER" id="PTHR43285">
    <property type="entry name" value="ANTHRANILATE PHOSPHORIBOSYLTRANSFERASE"/>
    <property type="match status" value="1"/>
</dbReference>
<evidence type="ECO:0000256" key="1">
    <source>
        <dbReference type="ARBA" id="ARBA00004907"/>
    </source>
</evidence>
<dbReference type="HAMAP" id="MF_00211">
    <property type="entry name" value="TrpD"/>
    <property type="match status" value="1"/>
</dbReference>
<dbReference type="InterPro" id="IPR000312">
    <property type="entry name" value="Glycosyl_Trfase_fam3"/>
</dbReference>
<feature type="binding site" evidence="8">
    <location>
        <position position="242"/>
    </location>
    <ligand>
        <name>Mg(2+)</name>
        <dbReference type="ChEBI" id="CHEBI:18420"/>
        <label>2</label>
    </ligand>
</feature>
<feature type="binding site" evidence="8">
    <location>
        <position position="105"/>
    </location>
    <ligand>
        <name>5-phospho-alpha-D-ribose 1-diphosphate</name>
        <dbReference type="ChEBI" id="CHEBI:58017"/>
    </ligand>
</feature>
<dbReference type="PANTHER" id="PTHR43285:SF2">
    <property type="entry name" value="ANTHRANILATE PHOSPHORIBOSYLTRANSFERASE"/>
    <property type="match status" value="1"/>
</dbReference>
<feature type="binding site" evidence="8">
    <location>
        <position position="242"/>
    </location>
    <ligand>
        <name>Mg(2+)</name>
        <dbReference type="ChEBI" id="CHEBI:18420"/>
        <label>1</label>
    </ligand>
</feature>
<comment type="caution">
    <text evidence="8">Lacks conserved residue(s) required for the propagation of feature annotation.</text>
</comment>
<reference evidence="12" key="1">
    <citation type="submission" date="2016-10" db="EMBL/GenBank/DDBJ databases">
        <authorList>
            <person name="Varghese N."/>
            <person name="Submissions S."/>
        </authorList>
    </citation>
    <scope>NUCLEOTIDE SEQUENCE [LARGE SCALE GENOMIC DNA]</scope>
    <source>
        <strain evidence="12">CGMCC 1.12397</strain>
    </source>
</reference>
<evidence type="ECO:0000256" key="3">
    <source>
        <dbReference type="ARBA" id="ARBA00022605"/>
    </source>
</evidence>
<evidence type="ECO:0000256" key="4">
    <source>
        <dbReference type="ARBA" id="ARBA00022676"/>
    </source>
</evidence>
<dbReference type="GO" id="GO:0000287">
    <property type="term" value="F:magnesium ion binding"/>
    <property type="evidence" value="ECO:0007669"/>
    <property type="project" value="UniProtKB-UniRule"/>
</dbReference>
<feature type="binding site" evidence="8">
    <location>
        <position position="97"/>
    </location>
    <ligand>
        <name>5-phospho-alpha-D-ribose 1-diphosphate</name>
        <dbReference type="ChEBI" id="CHEBI:58017"/>
    </ligand>
</feature>
<dbReference type="GO" id="GO:0005829">
    <property type="term" value="C:cytosol"/>
    <property type="evidence" value="ECO:0007669"/>
    <property type="project" value="TreeGrafter"/>
</dbReference>
<dbReference type="Proteomes" id="UP000199289">
    <property type="component" value="Unassembled WGS sequence"/>
</dbReference>
<feature type="domain" description="Glycosyl transferase family 3" evidence="9">
    <location>
        <begin position="90"/>
        <end position="340"/>
    </location>
</feature>
<feature type="binding site" evidence="8">
    <location>
        <begin position="125"/>
        <end position="133"/>
    </location>
    <ligand>
        <name>5-phospho-alpha-D-ribose 1-diphosphate</name>
        <dbReference type="ChEBI" id="CHEBI:58017"/>
    </ligand>
</feature>
<comment type="function">
    <text evidence="8">Catalyzes the transfer of the phosphoribosyl group of 5-phosphorylribose-1-pyrophosphate (PRPP) to anthranilate to yield N-(5'-phosphoribosyl)-anthranilate (PRA).</text>
</comment>
<evidence type="ECO:0000256" key="6">
    <source>
        <dbReference type="ARBA" id="ARBA00022822"/>
    </source>
</evidence>
<evidence type="ECO:0000256" key="7">
    <source>
        <dbReference type="ARBA" id="ARBA00023141"/>
    </source>
</evidence>
<keyword evidence="3 8" id="KW-0028">Amino-acid biosynthesis</keyword>
<dbReference type="InterPro" id="IPR035902">
    <property type="entry name" value="Nuc_phospho_transferase"/>
</dbReference>
<dbReference type="AlphaFoldDB" id="A0A1H0YD56"/>
<evidence type="ECO:0000313" key="11">
    <source>
        <dbReference type="EMBL" id="SDQ12891.1"/>
    </source>
</evidence>
<evidence type="ECO:0000313" key="12">
    <source>
        <dbReference type="Proteomes" id="UP000199289"/>
    </source>
</evidence>
<name>A0A1H0YD56_9EURY</name>
<dbReference type="InterPro" id="IPR036320">
    <property type="entry name" value="Glycosyl_Trfase_fam3_N_dom_sf"/>
</dbReference>
<feature type="binding site" evidence="8">
    <location>
        <begin position="107"/>
        <end position="110"/>
    </location>
    <ligand>
        <name>5-phospho-alpha-D-ribose 1-diphosphate</name>
        <dbReference type="ChEBI" id="CHEBI:58017"/>
    </ligand>
</feature>
<comment type="similarity">
    <text evidence="8">Belongs to the anthranilate phosphoribosyltransferase family.</text>
</comment>
<feature type="domain" description="Glycosyl transferase family 3 N-terminal" evidence="10">
    <location>
        <begin position="21"/>
        <end position="82"/>
    </location>
</feature>
<dbReference type="Pfam" id="PF02885">
    <property type="entry name" value="Glycos_trans_3N"/>
    <property type="match status" value="1"/>
</dbReference>
<keyword evidence="5 8" id="KW-0808">Transferase</keyword>
<evidence type="ECO:0000256" key="2">
    <source>
        <dbReference type="ARBA" id="ARBA00011948"/>
    </source>
</evidence>
<feature type="binding site" evidence="8">
    <location>
        <position position="137"/>
    </location>
    <ligand>
        <name>5-phospho-alpha-D-ribose 1-diphosphate</name>
        <dbReference type="ChEBI" id="CHEBI:58017"/>
    </ligand>
</feature>
<keyword evidence="6 8" id="KW-0822">Tryptophan biosynthesis</keyword>
<feature type="binding site" evidence="8">
    <location>
        <position position="183"/>
    </location>
    <ligand>
        <name>anthranilate</name>
        <dbReference type="ChEBI" id="CHEBI:16567"/>
        <label>2</label>
    </ligand>
</feature>
<accession>A0A1H0YD56</accession>
<comment type="catalytic activity">
    <reaction evidence="8">
        <text>N-(5-phospho-beta-D-ribosyl)anthranilate + diphosphate = 5-phospho-alpha-D-ribose 1-diphosphate + anthranilate</text>
        <dbReference type="Rhea" id="RHEA:11768"/>
        <dbReference type="ChEBI" id="CHEBI:16567"/>
        <dbReference type="ChEBI" id="CHEBI:18277"/>
        <dbReference type="ChEBI" id="CHEBI:33019"/>
        <dbReference type="ChEBI" id="CHEBI:58017"/>
        <dbReference type="EC" id="2.4.2.18"/>
    </reaction>
</comment>
<dbReference type="NCBIfam" id="TIGR01245">
    <property type="entry name" value="trpD"/>
    <property type="match status" value="1"/>
</dbReference>
<comment type="cofactor">
    <cofactor evidence="8">
        <name>Mg(2+)</name>
        <dbReference type="ChEBI" id="CHEBI:18420"/>
    </cofactor>
    <text evidence="8">Binds 2 magnesium ions per monomer.</text>
</comment>
<dbReference type="Gene3D" id="1.20.970.10">
    <property type="entry name" value="Transferase, Pyrimidine Nucleoside Phosphorylase, Chain C"/>
    <property type="match status" value="1"/>
</dbReference>
<dbReference type="SUPFAM" id="SSF52418">
    <property type="entry name" value="Nucleoside phosphorylase/phosphoribosyltransferase catalytic domain"/>
    <property type="match status" value="1"/>
</dbReference>
<comment type="pathway">
    <text evidence="1 8">Amino-acid biosynthesis; L-tryptophan biosynthesis; L-tryptophan from chorismate: step 2/5.</text>
</comment>
<feature type="binding site" evidence="8">
    <location>
        <position position="128"/>
    </location>
    <ligand>
        <name>anthranilate</name>
        <dbReference type="ChEBI" id="CHEBI:16567"/>
        <label>1</label>
    </ligand>
</feature>
<dbReference type="Gene3D" id="3.40.1030.10">
    <property type="entry name" value="Nucleoside phosphorylase/phosphoribosyltransferase catalytic domain"/>
    <property type="match status" value="1"/>
</dbReference>
<gene>
    <name evidence="8" type="primary">trpD</name>
    <name evidence="11" type="ORF">SAMN05216278_0554</name>
</gene>